<feature type="transmembrane region" description="Helical" evidence="10">
    <location>
        <begin position="222"/>
        <end position="241"/>
    </location>
</feature>
<evidence type="ECO:0000256" key="4">
    <source>
        <dbReference type="ARBA" id="ARBA00022989"/>
    </source>
</evidence>
<evidence type="ECO:0000256" key="10">
    <source>
        <dbReference type="SAM" id="Phobius"/>
    </source>
</evidence>
<keyword evidence="7" id="KW-0869">Chloride channel</keyword>
<evidence type="ECO:0000256" key="8">
    <source>
        <dbReference type="ARBA" id="ARBA00023214"/>
    </source>
</evidence>
<dbReference type="InterPro" id="IPR050368">
    <property type="entry name" value="ClC-type_chloride_channel"/>
</dbReference>
<sequence>MLNSSKNTALIISTIVLGFLVGLGSMLLSLFFNLIEELFLHYHETTWAPVAWVSGAGTRFISILVGGIVATLVWWLVRTKMKSTVSINQGIAGKDMPVGTTFVHVLTQIFFVSAGGSVGRELAPRELGAMLSQTWQRLLKKFTNLELSDDDRRLLIAAAAGAGFAGVYIAPITGTMFSLELLLKRVDQRAILVSVTMSIEAMLVGSIEKGFQPYYGVGHDNFSLISTAVVLLIAPVCGLLGGGFRKLFSYANAHQTRDNKILWQLPLVALITAITAIKFPEVMGNGRALAQTAFASTNPKFILEVLIIGAAVKAVVTVLSLRAGASGGTLTPSIAIGAVVGVVFGLILNSFGPGIPLWETGLLGAVSFLAASQQAPFMALFMIFEVCHLNYSALLPLALGVCLAVFTSRVVLGKKN</sequence>
<feature type="transmembrane region" description="Helical" evidence="10">
    <location>
        <begin position="301"/>
        <end position="321"/>
    </location>
</feature>
<evidence type="ECO:0000256" key="6">
    <source>
        <dbReference type="ARBA" id="ARBA00023136"/>
    </source>
</evidence>
<dbReference type="Proteomes" id="UP000030361">
    <property type="component" value="Chromosome"/>
</dbReference>
<evidence type="ECO:0000256" key="1">
    <source>
        <dbReference type="ARBA" id="ARBA00004141"/>
    </source>
</evidence>
<feature type="transmembrane region" description="Helical" evidence="10">
    <location>
        <begin position="363"/>
        <end position="384"/>
    </location>
</feature>
<dbReference type="GO" id="GO:0005254">
    <property type="term" value="F:chloride channel activity"/>
    <property type="evidence" value="ECO:0007669"/>
    <property type="project" value="UniProtKB-KW"/>
</dbReference>
<dbReference type="PANTHER" id="PTHR43427">
    <property type="entry name" value="CHLORIDE CHANNEL PROTEIN CLC-E"/>
    <property type="match status" value="1"/>
</dbReference>
<evidence type="ECO:0000256" key="2">
    <source>
        <dbReference type="ARBA" id="ARBA00022448"/>
    </source>
</evidence>
<dbReference type="KEGG" id="lcu:PL11_002965"/>
<reference evidence="11 12" key="1">
    <citation type="journal article" date="2015" name="Genome Announc.">
        <title>Genome Sequence of Lactobacillus curieae CCTCC M 2011381T, a Novel Producer of Gamma-aminobutyric Acid.</title>
        <authorList>
            <person name="Wang Y."/>
            <person name="Wang Y."/>
            <person name="Lang C."/>
            <person name="Wei D."/>
            <person name="Xu P."/>
            <person name="Xie J."/>
        </authorList>
    </citation>
    <scope>NUCLEOTIDE SEQUENCE [LARGE SCALE GENOMIC DNA]</scope>
    <source>
        <strain evidence="11 12">CCTCC M 2011381</strain>
    </source>
</reference>
<keyword evidence="12" id="KW-1185">Reference proteome</keyword>
<dbReference type="RefSeq" id="WP_035166263.1">
    <property type="nucleotide sequence ID" value="NZ_CP018906.1"/>
</dbReference>
<feature type="transmembrane region" description="Helical" evidence="10">
    <location>
        <begin position="390"/>
        <end position="412"/>
    </location>
</feature>
<dbReference type="InterPro" id="IPR014743">
    <property type="entry name" value="Cl-channel_core"/>
</dbReference>
<protein>
    <submittedName>
        <fullName evidence="11">Chloride channel protein</fullName>
    </submittedName>
</protein>
<feature type="transmembrane region" description="Helical" evidence="10">
    <location>
        <begin position="191"/>
        <end position="210"/>
    </location>
</feature>
<keyword evidence="6 10" id="KW-0472">Membrane</keyword>
<evidence type="ECO:0000313" key="12">
    <source>
        <dbReference type="Proteomes" id="UP000030361"/>
    </source>
</evidence>
<dbReference type="PANTHER" id="PTHR43427:SF6">
    <property type="entry name" value="CHLORIDE CHANNEL PROTEIN CLC-E"/>
    <property type="match status" value="1"/>
</dbReference>
<dbReference type="InterPro" id="IPR001807">
    <property type="entry name" value="ClC"/>
</dbReference>
<name>A0A1S6QH77_9LACO</name>
<feature type="transmembrane region" description="Helical" evidence="10">
    <location>
        <begin position="154"/>
        <end position="179"/>
    </location>
</feature>
<dbReference type="SUPFAM" id="SSF81340">
    <property type="entry name" value="Clc chloride channel"/>
    <property type="match status" value="1"/>
</dbReference>
<evidence type="ECO:0000256" key="3">
    <source>
        <dbReference type="ARBA" id="ARBA00022692"/>
    </source>
</evidence>
<evidence type="ECO:0000313" key="11">
    <source>
        <dbReference type="EMBL" id="AQW20949.1"/>
    </source>
</evidence>
<keyword evidence="3 10" id="KW-0812">Transmembrane</keyword>
<keyword evidence="9" id="KW-0407">Ion channel</keyword>
<feature type="transmembrane region" description="Helical" evidence="10">
    <location>
        <begin position="333"/>
        <end position="351"/>
    </location>
</feature>
<evidence type="ECO:0000256" key="7">
    <source>
        <dbReference type="ARBA" id="ARBA00023173"/>
    </source>
</evidence>
<dbReference type="Gene3D" id="1.10.3080.10">
    <property type="entry name" value="Clc chloride channel"/>
    <property type="match status" value="1"/>
</dbReference>
<dbReference type="GO" id="GO:0034707">
    <property type="term" value="C:chloride channel complex"/>
    <property type="evidence" value="ECO:0007669"/>
    <property type="project" value="UniProtKB-KW"/>
</dbReference>
<gene>
    <name evidence="11" type="ORF">PL11_002965</name>
</gene>
<dbReference type="eggNOG" id="COG0038">
    <property type="taxonomic scope" value="Bacteria"/>
</dbReference>
<keyword evidence="4 10" id="KW-1133">Transmembrane helix</keyword>
<dbReference type="EMBL" id="CP018906">
    <property type="protein sequence ID" value="AQW20949.1"/>
    <property type="molecule type" value="Genomic_DNA"/>
</dbReference>
<accession>A0A1S6QH77</accession>
<dbReference type="Pfam" id="PF00654">
    <property type="entry name" value="Voltage_CLC"/>
    <property type="match status" value="1"/>
</dbReference>
<comment type="subcellular location">
    <subcellularLocation>
        <location evidence="1">Membrane</location>
        <topology evidence="1">Multi-pass membrane protein</topology>
    </subcellularLocation>
</comment>
<organism evidence="11 12">
    <name type="scientific">Lentilactobacillus curieae</name>
    <dbReference type="NCBI Taxonomy" id="1138822"/>
    <lineage>
        <taxon>Bacteria</taxon>
        <taxon>Bacillati</taxon>
        <taxon>Bacillota</taxon>
        <taxon>Bacilli</taxon>
        <taxon>Lactobacillales</taxon>
        <taxon>Lactobacillaceae</taxon>
        <taxon>Lentilactobacillus</taxon>
    </lineage>
</organism>
<proteinExistence type="predicted"/>
<keyword evidence="5" id="KW-0406">Ion transport</keyword>
<feature type="transmembrane region" description="Helical" evidence="10">
    <location>
        <begin position="9"/>
        <end position="32"/>
    </location>
</feature>
<feature type="transmembrane region" description="Helical" evidence="10">
    <location>
        <begin position="261"/>
        <end position="280"/>
    </location>
</feature>
<dbReference type="OrthoDB" id="112446at2"/>
<evidence type="ECO:0000256" key="5">
    <source>
        <dbReference type="ARBA" id="ARBA00023065"/>
    </source>
</evidence>
<evidence type="ECO:0000256" key="9">
    <source>
        <dbReference type="ARBA" id="ARBA00023303"/>
    </source>
</evidence>
<feature type="transmembrane region" description="Helical" evidence="10">
    <location>
        <begin position="52"/>
        <end position="77"/>
    </location>
</feature>
<keyword evidence="8" id="KW-0868">Chloride</keyword>
<keyword evidence="2" id="KW-0813">Transport</keyword>
<dbReference type="AlphaFoldDB" id="A0A1S6QH77"/>